<evidence type="ECO:0000313" key="1">
    <source>
        <dbReference type="EMBL" id="VFK78522.1"/>
    </source>
</evidence>
<dbReference type="AlphaFoldDB" id="A0A451BJQ7"/>
<gene>
    <name evidence="1" type="ORF">BECKSD772D_GA0070982_10174</name>
</gene>
<sequence length="79" mass="9038">MPPALAGRKAEHKSERFAFGYVLLFIFFKIQNQSLFPPGSCPRVGVHLTPEILFFRYIKATDKLDGSKHIDFILAFPVR</sequence>
<dbReference type="EMBL" id="CAADHB010000017">
    <property type="protein sequence ID" value="VFK78522.1"/>
    <property type="molecule type" value="Genomic_DNA"/>
</dbReference>
<protein>
    <submittedName>
        <fullName evidence="1">Uncharacterized protein</fullName>
    </submittedName>
</protein>
<reference evidence="1" key="1">
    <citation type="submission" date="2019-02" db="EMBL/GenBank/DDBJ databases">
        <authorList>
            <person name="Gruber-Vodicka R. H."/>
            <person name="Seah K. B. B."/>
        </authorList>
    </citation>
    <scope>NUCLEOTIDE SEQUENCE</scope>
    <source>
        <strain evidence="1">BECK_S127</strain>
    </source>
</reference>
<name>A0A451BJQ7_9GAMM</name>
<proteinExistence type="predicted"/>
<accession>A0A451BJQ7</accession>
<organism evidence="1">
    <name type="scientific">Candidatus Kentrum sp. SD</name>
    <dbReference type="NCBI Taxonomy" id="2126332"/>
    <lineage>
        <taxon>Bacteria</taxon>
        <taxon>Pseudomonadati</taxon>
        <taxon>Pseudomonadota</taxon>
        <taxon>Gammaproteobacteria</taxon>
        <taxon>Candidatus Kentrum</taxon>
    </lineage>
</organism>